<gene>
    <name evidence="8" type="ORF">SAMN05192534_11626</name>
</gene>
<evidence type="ECO:0000313" key="9">
    <source>
        <dbReference type="Proteomes" id="UP000199163"/>
    </source>
</evidence>
<evidence type="ECO:0000256" key="3">
    <source>
        <dbReference type="ARBA" id="ARBA00022692"/>
    </source>
</evidence>
<dbReference type="GO" id="GO:0005886">
    <property type="term" value="C:plasma membrane"/>
    <property type="evidence" value="ECO:0007669"/>
    <property type="project" value="TreeGrafter"/>
</dbReference>
<feature type="transmembrane region" description="Helical" evidence="7">
    <location>
        <begin position="6"/>
        <end position="22"/>
    </location>
</feature>
<name>A0A1G8GKK5_9BACI</name>
<organism evidence="8 9">
    <name type="scientific">Alteribacillus persepolensis</name>
    <dbReference type="NCBI Taxonomy" id="568899"/>
    <lineage>
        <taxon>Bacteria</taxon>
        <taxon>Bacillati</taxon>
        <taxon>Bacillota</taxon>
        <taxon>Bacilli</taxon>
        <taxon>Bacillales</taxon>
        <taxon>Bacillaceae</taxon>
        <taxon>Alteribacillus</taxon>
    </lineage>
</organism>
<evidence type="ECO:0000256" key="7">
    <source>
        <dbReference type="SAM" id="Phobius"/>
    </source>
</evidence>
<dbReference type="EMBL" id="FNDK01000016">
    <property type="protein sequence ID" value="SDH94955.1"/>
    <property type="molecule type" value="Genomic_DNA"/>
</dbReference>
<sequence length="107" mass="11892">MIWIIFASFMIYTVFVMWFSWYKTRGTDLNSSDGYFLGGRSLTGIVIASSMILTNVSTEQVVGLNGQAYGESMVVMAWEVTAPLALIFLAFVLLPRRLKPSPRKASG</sequence>
<evidence type="ECO:0000256" key="5">
    <source>
        <dbReference type="ARBA" id="ARBA00023136"/>
    </source>
</evidence>
<keyword evidence="4 7" id="KW-1133">Transmembrane helix</keyword>
<dbReference type="Pfam" id="PF00474">
    <property type="entry name" value="SSF"/>
    <property type="match status" value="1"/>
</dbReference>
<evidence type="ECO:0000256" key="6">
    <source>
        <dbReference type="RuleBase" id="RU362091"/>
    </source>
</evidence>
<keyword evidence="3 7" id="KW-0812">Transmembrane</keyword>
<dbReference type="Gene3D" id="1.20.1730.10">
    <property type="entry name" value="Sodium/glucose cotransporter"/>
    <property type="match status" value="1"/>
</dbReference>
<feature type="transmembrane region" description="Helical" evidence="7">
    <location>
        <begin position="34"/>
        <end position="53"/>
    </location>
</feature>
<evidence type="ECO:0000256" key="1">
    <source>
        <dbReference type="ARBA" id="ARBA00004141"/>
    </source>
</evidence>
<evidence type="ECO:0000256" key="4">
    <source>
        <dbReference type="ARBA" id="ARBA00022989"/>
    </source>
</evidence>
<dbReference type="PROSITE" id="PS50283">
    <property type="entry name" value="NA_SOLUT_SYMP_3"/>
    <property type="match status" value="1"/>
</dbReference>
<dbReference type="STRING" id="568899.SAMN05192534_11626"/>
<evidence type="ECO:0000256" key="2">
    <source>
        <dbReference type="ARBA" id="ARBA00006434"/>
    </source>
</evidence>
<dbReference type="PANTHER" id="PTHR11819:SF195">
    <property type="entry name" value="SODIUM_GLUCOSE COTRANSPORTER 4"/>
    <property type="match status" value="1"/>
</dbReference>
<proteinExistence type="inferred from homology"/>
<protein>
    <submittedName>
        <fullName evidence="8">Solute:Na+ symporter, SSS family</fullName>
    </submittedName>
</protein>
<comment type="similarity">
    <text evidence="2 6">Belongs to the sodium:solute symporter (SSF) (TC 2.A.21) family.</text>
</comment>
<accession>A0A1G8GKK5</accession>
<comment type="subcellular location">
    <subcellularLocation>
        <location evidence="1">Membrane</location>
        <topology evidence="1">Multi-pass membrane protein</topology>
    </subcellularLocation>
</comment>
<feature type="transmembrane region" description="Helical" evidence="7">
    <location>
        <begin position="73"/>
        <end position="94"/>
    </location>
</feature>
<keyword evidence="9" id="KW-1185">Reference proteome</keyword>
<dbReference type="Proteomes" id="UP000199163">
    <property type="component" value="Unassembled WGS sequence"/>
</dbReference>
<reference evidence="8 9" key="1">
    <citation type="submission" date="2016-10" db="EMBL/GenBank/DDBJ databases">
        <authorList>
            <person name="de Groot N.N."/>
        </authorList>
    </citation>
    <scope>NUCLEOTIDE SEQUENCE [LARGE SCALE GENOMIC DNA]</scope>
    <source>
        <strain evidence="8 9">DSM 21632</strain>
    </source>
</reference>
<dbReference type="GO" id="GO:0005412">
    <property type="term" value="F:D-glucose:sodium symporter activity"/>
    <property type="evidence" value="ECO:0007669"/>
    <property type="project" value="TreeGrafter"/>
</dbReference>
<dbReference type="InterPro" id="IPR038377">
    <property type="entry name" value="Na/Glc_symporter_sf"/>
</dbReference>
<dbReference type="InterPro" id="IPR001734">
    <property type="entry name" value="Na/solute_symporter"/>
</dbReference>
<evidence type="ECO:0000313" key="8">
    <source>
        <dbReference type="EMBL" id="SDH94955.1"/>
    </source>
</evidence>
<dbReference type="PANTHER" id="PTHR11819">
    <property type="entry name" value="SOLUTE CARRIER FAMILY 5"/>
    <property type="match status" value="1"/>
</dbReference>
<dbReference type="AlphaFoldDB" id="A0A1G8GKK5"/>
<keyword evidence="5 7" id="KW-0472">Membrane</keyword>